<dbReference type="OrthoDB" id="9813379at2"/>
<evidence type="ECO:0008006" key="3">
    <source>
        <dbReference type="Google" id="ProtNLM"/>
    </source>
</evidence>
<dbReference type="Pfam" id="PF02643">
    <property type="entry name" value="DUF192"/>
    <property type="match status" value="1"/>
</dbReference>
<comment type="caution">
    <text evidence="1">The sequence shown here is derived from an EMBL/GenBank/DDBJ whole genome shotgun (WGS) entry which is preliminary data.</text>
</comment>
<organism evidence="1 2">
    <name type="scientific">Pigmentiphaga kullae</name>
    <dbReference type="NCBI Taxonomy" id="151784"/>
    <lineage>
        <taxon>Bacteria</taxon>
        <taxon>Pseudomonadati</taxon>
        <taxon>Pseudomonadota</taxon>
        <taxon>Betaproteobacteria</taxon>
        <taxon>Burkholderiales</taxon>
        <taxon>Alcaligenaceae</taxon>
        <taxon>Pigmentiphaga</taxon>
    </lineage>
</organism>
<sequence>MGWRRATSCQDRLRGWLGQAPPGPGDGLWIVPCRAVHTVGMAWPIDAVFVDKRGRVLRIVPALRPGRAACCWRAWGVLELAAGEAARLGWKQGERMSRNRVSTRQRSGA</sequence>
<keyword evidence="2" id="KW-1185">Reference proteome</keyword>
<name>A0A4V2F484_9BURK</name>
<protein>
    <recommendedName>
        <fullName evidence="3">DUF192 domain-containing protein</fullName>
    </recommendedName>
</protein>
<reference evidence="1 2" key="1">
    <citation type="submission" date="2019-02" db="EMBL/GenBank/DDBJ databases">
        <title>Genomic Encyclopedia of Type Strains, Phase IV (KMG-IV): sequencing the most valuable type-strain genomes for metagenomic binning, comparative biology and taxonomic classification.</title>
        <authorList>
            <person name="Goeker M."/>
        </authorList>
    </citation>
    <scope>NUCLEOTIDE SEQUENCE [LARGE SCALE GENOMIC DNA]</scope>
    <source>
        <strain evidence="1 2">K24</strain>
    </source>
</reference>
<dbReference type="AlphaFoldDB" id="A0A4V2F484"/>
<dbReference type="EMBL" id="SGXC01000001">
    <property type="protein sequence ID" value="RZS86717.1"/>
    <property type="molecule type" value="Genomic_DNA"/>
</dbReference>
<dbReference type="RefSeq" id="WP_130357786.1">
    <property type="nucleotide sequence ID" value="NZ_SGXC01000001.1"/>
</dbReference>
<dbReference type="Proteomes" id="UP000292445">
    <property type="component" value="Unassembled WGS sequence"/>
</dbReference>
<dbReference type="InterPro" id="IPR038695">
    <property type="entry name" value="Saro_0823-like_sf"/>
</dbReference>
<proteinExistence type="predicted"/>
<evidence type="ECO:0000313" key="2">
    <source>
        <dbReference type="Proteomes" id="UP000292445"/>
    </source>
</evidence>
<evidence type="ECO:0000313" key="1">
    <source>
        <dbReference type="EMBL" id="RZS86717.1"/>
    </source>
</evidence>
<dbReference type="InterPro" id="IPR003795">
    <property type="entry name" value="DUF192"/>
</dbReference>
<accession>A0A4V2F484</accession>
<gene>
    <name evidence="1" type="ORF">EV675_2765</name>
</gene>
<dbReference type="Gene3D" id="2.60.120.1140">
    <property type="entry name" value="Protein of unknown function DUF192"/>
    <property type="match status" value="1"/>
</dbReference>